<dbReference type="AlphaFoldDB" id="A0A1Q3A2G8"/>
<sequence>MESEPLSLPSYNDVYNSDVSKSELAQKLPPPYHVNSQRKRTMPIVHSIGERGPRLFLSEESLNKYRHTNFHEQYLVNLQNAGIPLFQFLKTSRFKRMIGKSSFVINKYLLQKLETGVGDEKPILTDGTYGLYKIPFCWIFRKKKGGKTTYTFRYSEGTNVSEHELIEDHNEYSGMLNGDEFRYASPDGNFDKLLLILGSNAVSGLYTREDCDYLMVKHSKLAHIILSESPGDQISTTTLLLACQGLLINHLVRNHFFQGTVANRPPPRSAVWDPLWQDQ</sequence>
<dbReference type="Proteomes" id="UP000187013">
    <property type="component" value="Unassembled WGS sequence"/>
</dbReference>
<gene>
    <name evidence="1" type="ORF">ZYGR_0R00900</name>
</gene>
<organism evidence="1 2">
    <name type="scientific">Zygosaccharomyces rouxii</name>
    <dbReference type="NCBI Taxonomy" id="4956"/>
    <lineage>
        <taxon>Eukaryota</taxon>
        <taxon>Fungi</taxon>
        <taxon>Dikarya</taxon>
        <taxon>Ascomycota</taxon>
        <taxon>Saccharomycotina</taxon>
        <taxon>Saccharomycetes</taxon>
        <taxon>Saccharomycetales</taxon>
        <taxon>Saccharomycetaceae</taxon>
        <taxon>Zygosaccharomyces</taxon>
    </lineage>
</organism>
<accession>A0A1Q3A2G8</accession>
<reference evidence="1 2" key="1">
    <citation type="submission" date="2016-08" db="EMBL/GenBank/DDBJ databases">
        <title>Draft genome sequence of allopolyploid Zygosaccharomyces rouxii.</title>
        <authorList>
            <person name="Watanabe J."/>
            <person name="Uehara K."/>
            <person name="Mogi Y."/>
            <person name="Tsukioka Y."/>
        </authorList>
    </citation>
    <scope>NUCLEOTIDE SEQUENCE [LARGE SCALE GENOMIC DNA]</scope>
    <source>
        <strain evidence="1 2">NBRC 110957</strain>
    </source>
</reference>
<name>A0A1Q3A2G8_ZYGRO</name>
<protein>
    <submittedName>
        <fullName evidence="1">Uncharacterized protein</fullName>
    </submittedName>
</protein>
<proteinExistence type="predicted"/>
<comment type="caution">
    <text evidence="1">The sequence shown here is derived from an EMBL/GenBank/DDBJ whole genome shotgun (WGS) entry which is preliminary data.</text>
</comment>
<dbReference type="EMBL" id="BDGX01000018">
    <property type="protein sequence ID" value="GAV49847.1"/>
    <property type="molecule type" value="Genomic_DNA"/>
</dbReference>
<evidence type="ECO:0000313" key="2">
    <source>
        <dbReference type="Proteomes" id="UP000187013"/>
    </source>
</evidence>
<evidence type="ECO:0000313" key="1">
    <source>
        <dbReference type="EMBL" id="GAV49847.1"/>
    </source>
</evidence>